<dbReference type="InterPro" id="IPR052898">
    <property type="entry name" value="ACAD10-like"/>
</dbReference>
<dbReference type="Gene3D" id="3.90.1200.10">
    <property type="match status" value="1"/>
</dbReference>
<dbReference type="AlphaFoldDB" id="A0AA38RUF0"/>
<dbReference type="Gene3D" id="3.30.200.20">
    <property type="entry name" value="Phosphorylase Kinase, domain 1"/>
    <property type="match status" value="1"/>
</dbReference>
<dbReference type="InterPro" id="IPR011009">
    <property type="entry name" value="Kinase-like_dom_sf"/>
</dbReference>
<reference evidence="2" key="1">
    <citation type="submission" date="2022-07" db="EMBL/GenBank/DDBJ databases">
        <title>Fungi with potential for degradation of polypropylene.</title>
        <authorList>
            <person name="Gostincar C."/>
        </authorList>
    </citation>
    <scope>NUCLEOTIDE SEQUENCE</scope>
    <source>
        <strain evidence="2">EXF-13287</strain>
    </source>
</reference>
<evidence type="ECO:0000313" key="2">
    <source>
        <dbReference type="EMBL" id="KAJ9156887.1"/>
    </source>
</evidence>
<accession>A0AA38RUF0</accession>
<proteinExistence type="predicted"/>
<comment type="caution">
    <text evidence="2">The sequence shown here is derived from an EMBL/GenBank/DDBJ whole genome shotgun (WGS) entry which is preliminary data.</text>
</comment>
<dbReference type="InterPro" id="IPR002575">
    <property type="entry name" value="Aminoglycoside_PTrfase"/>
</dbReference>
<dbReference type="InterPro" id="IPR041726">
    <property type="entry name" value="ACAD10_11_N"/>
</dbReference>
<dbReference type="SUPFAM" id="SSF56112">
    <property type="entry name" value="Protein kinase-like (PK-like)"/>
    <property type="match status" value="1"/>
</dbReference>
<name>A0AA38RUF0_9PEZI</name>
<feature type="domain" description="Aminoglycoside phosphotransferase" evidence="1">
    <location>
        <begin position="30"/>
        <end position="275"/>
    </location>
</feature>
<sequence length="393" mass="43444">MAGPVRHPIDLARLEAYIDAHVPEIKTPLDIKQFGFGQSNPTYQLTSIPTKQRYVLRKKPPGKLVSKTAHKVEREHRIIAALGTSSSVPVPRALCLCEDEAVVGTPFYIMSFLDGRVIEDPAMPGLSPAERREMWREAVRTLALLHCVDPDRAGLGNYGARKGFYSRQVRTWSTICAAQAATRDVDTGKEVGALPHFREMMEFFSDETRQPADRGTLIHGDYKIDNLVFHKTEARVIGILDWEMSTIGHPLSDLANMMTPFYTAPLDSTRVMNAHKGFLPGATPGLPTPQEIADLYFSTVAAQTTSGTSSSSKEAQVMTESARERERELQWAQAFNIFRQAAICQGIAARQAARQASSEVAARYANAREPLAEFAWELVQRVAGTSTEGKAKL</sequence>
<gene>
    <name evidence="2" type="ORF">NKR19_g4085</name>
</gene>
<dbReference type="PANTHER" id="PTHR47829">
    <property type="entry name" value="HYDROLASE, PUTATIVE (AFU_ORTHOLOGUE AFUA_1G12880)-RELATED"/>
    <property type="match status" value="1"/>
</dbReference>
<dbReference type="PANTHER" id="PTHR47829:SF1">
    <property type="entry name" value="HAD FAMILY PHOSPHATASE"/>
    <property type="match status" value="1"/>
</dbReference>
<protein>
    <submittedName>
        <fullName evidence="2">APH-domain-containing protein</fullName>
    </submittedName>
</protein>
<keyword evidence="3" id="KW-1185">Reference proteome</keyword>
<dbReference type="Proteomes" id="UP001174691">
    <property type="component" value="Unassembled WGS sequence"/>
</dbReference>
<organism evidence="2 3">
    <name type="scientific">Coniochaeta hoffmannii</name>
    <dbReference type="NCBI Taxonomy" id="91930"/>
    <lineage>
        <taxon>Eukaryota</taxon>
        <taxon>Fungi</taxon>
        <taxon>Dikarya</taxon>
        <taxon>Ascomycota</taxon>
        <taxon>Pezizomycotina</taxon>
        <taxon>Sordariomycetes</taxon>
        <taxon>Sordariomycetidae</taxon>
        <taxon>Coniochaetales</taxon>
        <taxon>Coniochaetaceae</taxon>
        <taxon>Coniochaeta</taxon>
    </lineage>
</organism>
<evidence type="ECO:0000313" key="3">
    <source>
        <dbReference type="Proteomes" id="UP001174691"/>
    </source>
</evidence>
<dbReference type="EMBL" id="JANBVN010000049">
    <property type="protein sequence ID" value="KAJ9156887.1"/>
    <property type="molecule type" value="Genomic_DNA"/>
</dbReference>
<dbReference type="CDD" id="cd05154">
    <property type="entry name" value="ACAD10_11_N-like"/>
    <property type="match status" value="1"/>
</dbReference>
<dbReference type="Pfam" id="PF01636">
    <property type="entry name" value="APH"/>
    <property type="match status" value="1"/>
</dbReference>
<evidence type="ECO:0000259" key="1">
    <source>
        <dbReference type="Pfam" id="PF01636"/>
    </source>
</evidence>